<dbReference type="InterPro" id="IPR018392">
    <property type="entry name" value="LysM"/>
</dbReference>
<sequence length="254" mass="28735">MNDISMEERIAIKDSARSLKKYGSTSSNSKRCESFIKHQVVQSDTLQGLALKYGVSTEQIRRANTLWANDSLFLRKFLLIPISSSTSSNGGLDSTISSIQTSDGHQLCNNNNNNNIQRSEASCSREESPDQSTEEENYNDFLVKIDCAIASTKSQILITQDNSHFVEDDSIFWRRKSAQSRLKQQQKHHHKEDTIESSSSNYHHQNIEPERTSTSSTNTDTSDVPATAIVMTQGRKVRNSLQRLEKQQNDIFEL</sequence>
<keyword evidence="4" id="KW-1185">Reference proteome</keyword>
<proteinExistence type="predicted"/>
<dbReference type="Pfam" id="PF01476">
    <property type="entry name" value="LysM"/>
    <property type="match status" value="1"/>
</dbReference>
<comment type="caution">
    <text evidence="3">The sequence shown here is derived from an EMBL/GenBank/DDBJ whole genome shotgun (WGS) entry which is preliminary data.</text>
</comment>
<evidence type="ECO:0000313" key="4">
    <source>
        <dbReference type="Proteomes" id="UP001461498"/>
    </source>
</evidence>
<name>A0AAW1DGE6_9HEMI</name>
<evidence type="ECO:0000259" key="2">
    <source>
        <dbReference type="PROSITE" id="PS51782"/>
    </source>
</evidence>
<accession>A0AAW1DGE6</accession>
<dbReference type="InterPro" id="IPR045030">
    <property type="entry name" value="LYSM1-4"/>
</dbReference>
<feature type="region of interest" description="Disordered" evidence="1">
    <location>
        <begin position="177"/>
        <end position="224"/>
    </location>
</feature>
<dbReference type="Gene3D" id="3.10.350.10">
    <property type="entry name" value="LysM domain"/>
    <property type="match status" value="1"/>
</dbReference>
<dbReference type="PANTHER" id="PTHR20932">
    <property type="entry name" value="LYSM AND PUTATIVE PEPTIDOGLYCAN-BINDING DOMAIN-CONTAINING PROTEIN"/>
    <property type="match status" value="1"/>
</dbReference>
<evidence type="ECO:0000256" key="1">
    <source>
        <dbReference type="SAM" id="MobiDB-lite"/>
    </source>
</evidence>
<dbReference type="CDD" id="cd00118">
    <property type="entry name" value="LysM"/>
    <property type="match status" value="1"/>
</dbReference>
<dbReference type="InterPro" id="IPR036779">
    <property type="entry name" value="LysM_dom_sf"/>
</dbReference>
<dbReference type="Proteomes" id="UP001461498">
    <property type="component" value="Unassembled WGS sequence"/>
</dbReference>
<protein>
    <recommendedName>
        <fullName evidence="2">LysM domain-containing protein</fullName>
    </recommendedName>
</protein>
<organism evidence="3 4">
    <name type="scientific">Rhynocoris fuscipes</name>
    <dbReference type="NCBI Taxonomy" id="488301"/>
    <lineage>
        <taxon>Eukaryota</taxon>
        <taxon>Metazoa</taxon>
        <taxon>Ecdysozoa</taxon>
        <taxon>Arthropoda</taxon>
        <taxon>Hexapoda</taxon>
        <taxon>Insecta</taxon>
        <taxon>Pterygota</taxon>
        <taxon>Neoptera</taxon>
        <taxon>Paraneoptera</taxon>
        <taxon>Hemiptera</taxon>
        <taxon>Heteroptera</taxon>
        <taxon>Panheteroptera</taxon>
        <taxon>Cimicomorpha</taxon>
        <taxon>Reduviidae</taxon>
        <taxon>Harpactorinae</taxon>
        <taxon>Harpactorini</taxon>
        <taxon>Rhynocoris</taxon>
    </lineage>
</organism>
<dbReference type="PANTHER" id="PTHR20932:SF8">
    <property type="entry name" value="LD22649P"/>
    <property type="match status" value="1"/>
</dbReference>
<feature type="region of interest" description="Disordered" evidence="1">
    <location>
        <begin position="107"/>
        <end position="135"/>
    </location>
</feature>
<feature type="compositionally biased region" description="Low complexity" evidence="1">
    <location>
        <begin position="212"/>
        <end position="223"/>
    </location>
</feature>
<dbReference type="PROSITE" id="PS51782">
    <property type="entry name" value="LYSM"/>
    <property type="match status" value="1"/>
</dbReference>
<feature type="domain" description="LysM" evidence="2">
    <location>
        <begin position="36"/>
        <end position="80"/>
    </location>
</feature>
<reference evidence="3 4" key="1">
    <citation type="submission" date="2022-12" db="EMBL/GenBank/DDBJ databases">
        <title>Chromosome-level genome assembly of true bugs.</title>
        <authorList>
            <person name="Ma L."/>
            <person name="Li H."/>
        </authorList>
    </citation>
    <scope>NUCLEOTIDE SEQUENCE [LARGE SCALE GENOMIC DNA]</scope>
    <source>
        <strain evidence="3">Lab_2022b</strain>
    </source>
</reference>
<evidence type="ECO:0000313" key="3">
    <source>
        <dbReference type="EMBL" id="KAK9509159.1"/>
    </source>
</evidence>
<feature type="compositionally biased region" description="Basic residues" evidence="1">
    <location>
        <begin position="177"/>
        <end position="190"/>
    </location>
</feature>
<gene>
    <name evidence="3" type="ORF">O3M35_006537</name>
</gene>
<dbReference type="EMBL" id="JAPXFL010000003">
    <property type="protein sequence ID" value="KAK9509159.1"/>
    <property type="molecule type" value="Genomic_DNA"/>
</dbReference>
<dbReference type="SUPFAM" id="SSF54106">
    <property type="entry name" value="LysM domain"/>
    <property type="match status" value="1"/>
</dbReference>
<dbReference type="SMART" id="SM00257">
    <property type="entry name" value="LysM"/>
    <property type="match status" value="1"/>
</dbReference>
<dbReference type="AlphaFoldDB" id="A0AAW1DGE6"/>